<dbReference type="Pfam" id="PF03646">
    <property type="entry name" value="FlaG"/>
    <property type="match status" value="1"/>
</dbReference>
<dbReference type="RefSeq" id="WP_206657477.1">
    <property type="nucleotide sequence ID" value="NZ_CP071182.1"/>
</dbReference>
<evidence type="ECO:0000313" key="2">
    <source>
        <dbReference type="Proteomes" id="UP000663505"/>
    </source>
</evidence>
<dbReference type="AlphaFoldDB" id="A0A9X7Z880"/>
<protein>
    <submittedName>
        <fullName evidence="1">Flagellar protein FlaG</fullName>
    </submittedName>
</protein>
<keyword evidence="2" id="KW-1185">Reference proteome</keyword>
<sequence length="136" mass="14008">MNVSGVNGGMQVSGSGEVSVPQGAPIIANAAPGGQVIQAAAVESGVNSGAQSTPKDGIQTKGMDSSQIQRALHLLNQMLAGKGTKIEIDRNAPPSALWFNVVDSVTGVVIERLPPEGIRQFVESQNAKGMAFDLKL</sequence>
<keyword evidence="1" id="KW-0966">Cell projection</keyword>
<name>A0A9X7Z880_9BACL</name>
<accession>A0A9X7Z880</accession>
<keyword evidence="1" id="KW-0282">Flagellum</keyword>
<dbReference type="Proteomes" id="UP000663505">
    <property type="component" value="Chromosome"/>
</dbReference>
<gene>
    <name evidence="1" type="ORF">JZ786_03785</name>
</gene>
<keyword evidence="1" id="KW-0969">Cilium</keyword>
<dbReference type="EMBL" id="CP071182">
    <property type="protein sequence ID" value="QSO48140.1"/>
    <property type="molecule type" value="Genomic_DNA"/>
</dbReference>
<dbReference type="InterPro" id="IPR005186">
    <property type="entry name" value="FlaG"/>
</dbReference>
<organism evidence="1 2">
    <name type="scientific">Alicyclobacillus mengziensis</name>
    <dbReference type="NCBI Taxonomy" id="2931921"/>
    <lineage>
        <taxon>Bacteria</taxon>
        <taxon>Bacillati</taxon>
        <taxon>Bacillota</taxon>
        <taxon>Bacilli</taxon>
        <taxon>Bacillales</taxon>
        <taxon>Alicyclobacillaceae</taxon>
        <taxon>Alicyclobacillus</taxon>
    </lineage>
</organism>
<reference evidence="1 2" key="1">
    <citation type="submission" date="2021-02" db="EMBL/GenBank/DDBJ databases">
        <title>Alicyclobacillus curvatus sp. nov. and Alicyclobacillus mengziensis sp. nov., two acidophilic bacteria isolated from acid mine drainage.</title>
        <authorList>
            <person name="Huang Y."/>
        </authorList>
    </citation>
    <scope>NUCLEOTIDE SEQUENCE [LARGE SCALE GENOMIC DNA]</scope>
    <source>
        <strain evidence="1 2">S30H14</strain>
    </source>
</reference>
<dbReference type="KEGG" id="afx:JZ786_03785"/>
<proteinExistence type="predicted"/>
<dbReference type="Gene3D" id="3.30.160.170">
    <property type="entry name" value="FlaG-like"/>
    <property type="match status" value="1"/>
</dbReference>
<evidence type="ECO:0000313" key="1">
    <source>
        <dbReference type="EMBL" id="QSO48140.1"/>
    </source>
</evidence>
<dbReference type="InterPro" id="IPR035924">
    <property type="entry name" value="FlaG-like_sf"/>
</dbReference>
<dbReference type="SUPFAM" id="SSF160214">
    <property type="entry name" value="FlaG-like"/>
    <property type="match status" value="1"/>
</dbReference>